<comment type="similarity">
    <text evidence="3">Belongs to the LplA family.</text>
</comment>
<dbReference type="GO" id="GO:0009249">
    <property type="term" value="P:protein lipoylation"/>
    <property type="evidence" value="ECO:0007669"/>
    <property type="project" value="InterPro"/>
</dbReference>
<evidence type="ECO:0000256" key="3">
    <source>
        <dbReference type="ARBA" id="ARBA00008242"/>
    </source>
</evidence>
<evidence type="ECO:0000256" key="4">
    <source>
        <dbReference type="ARBA" id="ARBA00015925"/>
    </source>
</evidence>
<dbReference type="Proteomes" id="UP000664203">
    <property type="component" value="Unassembled WGS sequence"/>
</dbReference>
<proteinExistence type="inferred from homology"/>
<dbReference type="PANTHER" id="PTHR12561:SF3">
    <property type="entry name" value="LIPOYLTRANSFERASE 1, MITOCHONDRIAL"/>
    <property type="match status" value="1"/>
</dbReference>
<feature type="domain" description="BPL/LPL catalytic" evidence="6">
    <location>
        <begin position="37"/>
        <end position="251"/>
    </location>
</feature>
<feature type="region of interest" description="Disordered" evidence="5">
    <location>
        <begin position="328"/>
        <end position="348"/>
    </location>
</feature>
<dbReference type="CDD" id="cd16443">
    <property type="entry name" value="LplA"/>
    <property type="match status" value="1"/>
</dbReference>
<comment type="caution">
    <text evidence="7">The sequence shown here is derived from an EMBL/GenBank/DDBJ whole genome shotgun (WGS) entry which is preliminary data.</text>
</comment>
<dbReference type="InterPro" id="IPR045864">
    <property type="entry name" value="aa-tRNA-synth_II/BPL/LPL"/>
</dbReference>
<name>A0A8H3ICD3_9LECA</name>
<dbReference type="AlphaFoldDB" id="A0A8H3ICD3"/>
<dbReference type="UniPathway" id="UPA00537">
    <property type="reaction ID" value="UER00595"/>
</dbReference>
<evidence type="ECO:0000259" key="6">
    <source>
        <dbReference type="PROSITE" id="PS51733"/>
    </source>
</evidence>
<dbReference type="SUPFAM" id="SSF55681">
    <property type="entry name" value="Class II aaRS and biotin synthetases"/>
    <property type="match status" value="1"/>
</dbReference>
<reference evidence="7" key="1">
    <citation type="submission" date="2021-03" db="EMBL/GenBank/DDBJ databases">
        <authorList>
            <person name="Tagirdzhanova G."/>
        </authorList>
    </citation>
    <scope>NUCLEOTIDE SEQUENCE</scope>
</reference>
<dbReference type="GO" id="GO:0005739">
    <property type="term" value="C:mitochondrion"/>
    <property type="evidence" value="ECO:0007669"/>
    <property type="project" value="TreeGrafter"/>
</dbReference>
<sequence length="432" mass="49080">MYWEALVQACKFQIYVSRSIDPFLNLSIEHYLLQKSPPSSTILFLYVNRPCVVIGRNQNPWLEVDLNLLKQPRLSGHTRVVDGTHSTLPWENVELVRRRSGGGTVFHDEGNVNYSVICPTANFTRDKHANMVTMAIREVNRRARVNERHDIVLDQGGVLDERDWPDPADMRRTIFHPNSGENPPLKVSGSAYKITRHRSLHHGTCLLASADLPKISQYLNSPARPFIRARGVESVRSRIGNVHFESKRSTPRFYKSFRMEVIKKFAELYEIGRPPYTSLFRGEIRSDGDGERATGYIGKKLGNVGEVQEGIEELRSSKWLYGQTPQFTLSSHSNEEDERERPPLPKDFPPSAHVYLKIRSGVIDSSRISISSDEDSANAEIELFDQVLKEKSIHDIDDFNDVLNRVELGASTEVSSVSRWLNTMLGKPNGLL</sequence>
<evidence type="ECO:0000256" key="2">
    <source>
        <dbReference type="ARBA" id="ARBA00005085"/>
    </source>
</evidence>
<dbReference type="InterPro" id="IPR004143">
    <property type="entry name" value="BPL_LPL_catalytic"/>
</dbReference>
<keyword evidence="8" id="KW-1185">Reference proteome</keyword>
<dbReference type="InterPro" id="IPR004562">
    <property type="entry name" value="LipoylTrfase_LipoateP_Ligase"/>
</dbReference>
<dbReference type="PANTHER" id="PTHR12561">
    <property type="entry name" value="LIPOATE-PROTEIN LIGASE"/>
    <property type="match status" value="1"/>
</dbReference>
<dbReference type="PROSITE" id="PS51733">
    <property type="entry name" value="BPL_LPL_CATALYTIC"/>
    <property type="match status" value="1"/>
</dbReference>
<organism evidence="7 8">
    <name type="scientific">Alectoria fallacina</name>
    <dbReference type="NCBI Taxonomy" id="1903189"/>
    <lineage>
        <taxon>Eukaryota</taxon>
        <taxon>Fungi</taxon>
        <taxon>Dikarya</taxon>
        <taxon>Ascomycota</taxon>
        <taxon>Pezizomycotina</taxon>
        <taxon>Lecanoromycetes</taxon>
        <taxon>OSLEUM clade</taxon>
        <taxon>Lecanoromycetidae</taxon>
        <taxon>Lecanorales</taxon>
        <taxon>Lecanorineae</taxon>
        <taxon>Parmeliaceae</taxon>
        <taxon>Alectoria</taxon>
    </lineage>
</organism>
<protein>
    <recommendedName>
        <fullName evidence="4">Putative lipoate-protein ligase A</fullName>
    </recommendedName>
</protein>
<dbReference type="GO" id="GO:0017118">
    <property type="term" value="F:lipoyltransferase activity"/>
    <property type="evidence" value="ECO:0007669"/>
    <property type="project" value="TreeGrafter"/>
</dbReference>
<dbReference type="EMBL" id="CAJPDR010000061">
    <property type="protein sequence ID" value="CAF9913208.1"/>
    <property type="molecule type" value="Genomic_DNA"/>
</dbReference>
<dbReference type="Pfam" id="PF21948">
    <property type="entry name" value="LplA-B_cat"/>
    <property type="match status" value="1"/>
</dbReference>
<evidence type="ECO:0000313" key="8">
    <source>
        <dbReference type="Proteomes" id="UP000664203"/>
    </source>
</evidence>
<dbReference type="GO" id="GO:0016874">
    <property type="term" value="F:ligase activity"/>
    <property type="evidence" value="ECO:0007669"/>
    <property type="project" value="UniProtKB-KW"/>
</dbReference>
<dbReference type="OrthoDB" id="201621at2759"/>
<evidence type="ECO:0000256" key="1">
    <source>
        <dbReference type="ARBA" id="ARBA00003253"/>
    </source>
</evidence>
<comment type="pathway">
    <text evidence="2">Protein modification; protein lipoylation via exogenous pathway; protein N(6)-(lipoyl)lysine from lipoate: step 2/2.</text>
</comment>
<evidence type="ECO:0000313" key="7">
    <source>
        <dbReference type="EMBL" id="CAF9913208.1"/>
    </source>
</evidence>
<comment type="function">
    <text evidence="1">Catalyzes both the ATP-dependent activation of exogenously supplied lipoate to lipoyl-AMP and the transfer of the activated lipoyl onto the lipoyl domains of lipoate-dependent enzymes.</text>
</comment>
<keyword evidence="7" id="KW-0436">Ligase</keyword>
<dbReference type="Gene3D" id="3.30.930.10">
    <property type="entry name" value="Bira Bifunctional Protein, Domain 2"/>
    <property type="match status" value="1"/>
</dbReference>
<accession>A0A8H3ICD3</accession>
<gene>
    <name evidence="7" type="primary">AIM22</name>
    <name evidence="7" type="ORF">ALECFALPRED_008720</name>
</gene>
<evidence type="ECO:0000256" key="5">
    <source>
        <dbReference type="SAM" id="MobiDB-lite"/>
    </source>
</evidence>